<dbReference type="InterPro" id="IPR015864">
    <property type="entry name" value="FAD_synthase"/>
</dbReference>
<dbReference type="InterPro" id="IPR023468">
    <property type="entry name" value="Riboflavin_kinase"/>
</dbReference>
<dbReference type="InterPro" id="IPR023465">
    <property type="entry name" value="Riboflavin_kinase_dom_sf"/>
</dbReference>
<evidence type="ECO:0000256" key="6">
    <source>
        <dbReference type="ARBA" id="ARBA00022679"/>
    </source>
</evidence>
<dbReference type="GO" id="GO:0006747">
    <property type="term" value="P:FAD biosynthetic process"/>
    <property type="evidence" value="ECO:0007669"/>
    <property type="project" value="UniProtKB-UniRule"/>
</dbReference>
<evidence type="ECO:0000256" key="7">
    <source>
        <dbReference type="ARBA" id="ARBA00022695"/>
    </source>
</evidence>
<gene>
    <name evidence="17" type="ORF">CM240_1699</name>
</gene>
<dbReference type="GO" id="GO:0005524">
    <property type="term" value="F:ATP binding"/>
    <property type="evidence" value="ECO:0007669"/>
    <property type="project" value="UniProtKB-UniRule"/>
</dbReference>
<reference evidence="17 18" key="1">
    <citation type="submission" date="2013-11" db="EMBL/GenBank/DDBJ databases">
        <title>Complete genome sequence of Clostridum sp. M2/40.</title>
        <authorList>
            <person name="Wibberg D."/>
            <person name="Puehler A."/>
            <person name="Schlueter A."/>
        </authorList>
    </citation>
    <scope>NUCLEOTIDE SEQUENCE [LARGE SCALE GENOMIC DNA]</scope>
    <source>
        <strain evidence="18">M2/40</strain>
    </source>
</reference>
<comment type="pathway">
    <text evidence="3 15">Cofactor biosynthesis; FMN biosynthesis; FMN from riboflavin (ATP route): step 1/1.</text>
</comment>
<dbReference type="Pfam" id="PF01687">
    <property type="entry name" value="Flavokinase"/>
    <property type="match status" value="1"/>
</dbReference>
<dbReference type="GO" id="GO:0003919">
    <property type="term" value="F:FMN adenylyltransferase activity"/>
    <property type="evidence" value="ECO:0007669"/>
    <property type="project" value="UniProtKB-UniRule"/>
</dbReference>
<evidence type="ECO:0000256" key="9">
    <source>
        <dbReference type="ARBA" id="ARBA00022777"/>
    </source>
</evidence>
<evidence type="ECO:0000256" key="12">
    <source>
        <dbReference type="ARBA" id="ARBA00023268"/>
    </source>
</evidence>
<protein>
    <recommendedName>
        <fullName evidence="15">Riboflavin biosynthesis protein</fullName>
    </recommendedName>
    <domain>
        <recommendedName>
            <fullName evidence="15">Riboflavin kinase</fullName>
            <ecNumber evidence="15">2.7.1.26</ecNumber>
        </recommendedName>
        <alternativeName>
            <fullName evidence="15">Flavokinase</fullName>
        </alternativeName>
    </domain>
    <domain>
        <recommendedName>
            <fullName evidence="15">FMN adenylyltransferase</fullName>
            <ecNumber evidence="15">2.7.7.2</ecNumber>
        </recommendedName>
        <alternativeName>
            <fullName evidence="15">FAD pyrophosphorylase</fullName>
        </alternativeName>
        <alternativeName>
            <fullName evidence="15">FAD synthase</fullName>
        </alternativeName>
    </domain>
</protein>
<keyword evidence="11 15" id="KW-0067">ATP-binding</keyword>
<feature type="domain" description="Riboflavin kinase" evidence="16">
    <location>
        <begin position="181"/>
        <end position="305"/>
    </location>
</feature>
<keyword evidence="8 15" id="KW-0547">Nucleotide-binding</keyword>
<dbReference type="Proteomes" id="UP000019426">
    <property type="component" value="Chromosome M2/40_rep1"/>
</dbReference>
<dbReference type="NCBIfam" id="NF004162">
    <property type="entry name" value="PRK05627.1-5"/>
    <property type="match status" value="1"/>
</dbReference>
<evidence type="ECO:0000313" key="17">
    <source>
        <dbReference type="EMBL" id="CDM68857.1"/>
    </source>
</evidence>
<dbReference type="CDD" id="cd02064">
    <property type="entry name" value="FAD_synthetase_N"/>
    <property type="match status" value="1"/>
</dbReference>
<dbReference type="STRING" id="1216932.CM240_1699"/>
<dbReference type="UniPathway" id="UPA00276">
    <property type="reaction ID" value="UER00406"/>
</dbReference>
<dbReference type="SUPFAM" id="SSF52374">
    <property type="entry name" value="Nucleotidylyl transferase"/>
    <property type="match status" value="1"/>
</dbReference>
<dbReference type="FunFam" id="2.40.30.30:FF:000003">
    <property type="entry name" value="Riboflavin biosynthesis protein"/>
    <property type="match status" value="1"/>
</dbReference>
<name>W6S3F6_9CLOT</name>
<evidence type="ECO:0000256" key="14">
    <source>
        <dbReference type="ARBA" id="ARBA00049494"/>
    </source>
</evidence>
<dbReference type="HOGENOM" id="CLU_048437_0_2_9"/>
<dbReference type="SUPFAM" id="SSF82114">
    <property type="entry name" value="Riboflavin kinase-like"/>
    <property type="match status" value="1"/>
</dbReference>
<dbReference type="EC" id="2.7.1.26" evidence="15"/>
<evidence type="ECO:0000256" key="13">
    <source>
        <dbReference type="ARBA" id="ARBA00047880"/>
    </source>
</evidence>
<evidence type="ECO:0000256" key="10">
    <source>
        <dbReference type="ARBA" id="ARBA00022827"/>
    </source>
</evidence>
<dbReference type="NCBIfam" id="NF004160">
    <property type="entry name" value="PRK05627.1-3"/>
    <property type="match status" value="1"/>
</dbReference>
<dbReference type="EC" id="2.7.7.2" evidence="15"/>
<dbReference type="AlphaFoldDB" id="W6S3F6"/>
<evidence type="ECO:0000313" key="18">
    <source>
        <dbReference type="Proteomes" id="UP000019426"/>
    </source>
</evidence>
<dbReference type="InterPro" id="IPR014729">
    <property type="entry name" value="Rossmann-like_a/b/a_fold"/>
</dbReference>
<dbReference type="PANTHER" id="PTHR22749">
    <property type="entry name" value="RIBOFLAVIN KINASE/FMN ADENYLYLTRANSFERASE"/>
    <property type="match status" value="1"/>
</dbReference>
<dbReference type="FunFam" id="3.40.50.620:FF:000021">
    <property type="entry name" value="Riboflavin biosynthesis protein"/>
    <property type="match status" value="1"/>
</dbReference>
<dbReference type="InterPro" id="IPR015865">
    <property type="entry name" value="Riboflavin_kinase_bac/euk"/>
</dbReference>
<dbReference type="PANTHER" id="PTHR22749:SF6">
    <property type="entry name" value="RIBOFLAVIN KINASE"/>
    <property type="match status" value="1"/>
</dbReference>
<dbReference type="GO" id="GO:0008531">
    <property type="term" value="F:riboflavin kinase activity"/>
    <property type="evidence" value="ECO:0007669"/>
    <property type="project" value="UniProtKB-UniRule"/>
</dbReference>
<comment type="function">
    <text evidence="1">Catalyzes the phosphorylation of riboflavin to FMN followed by the adenylation of FMN to FAD.</text>
</comment>
<keyword evidence="10 15" id="KW-0274">FAD</keyword>
<comment type="catalytic activity">
    <reaction evidence="13 15">
        <text>riboflavin + ATP = FMN + ADP + H(+)</text>
        <dbReference type="Rhea" id="RHEA:14357"/>
        <dbReference type="ChEBI" id="CHEBI:15378"/>
        <dbReference type="ChEBI" id="CHEBI:30616"/>
        <dbReference type="ChEBI" id="CHEBI:57986"/>
        <dbReference type="ChEBI" id="CHEBI:58210"/>
        <dbReference type="ChEBI" id="CHEBI:456216"/>
        <dbReference type="EC" id="2.7.1.26"/>
    </reaction>
</comment>
<dbReference type="RefSeq" id="WP_044038310.1">
    <property type="nucleotide sequence ID" value="NZ_HG917868.1"/>
</dbReference>
<dbReference type="InterPro" id="IPR002606">
    <property type="entry name" value="Riboflavin_kinase_bac"/>
</dbReference>
<dbReference type="UniPathway" id="UPA00277">
    <property type="reaction ID" value="UER00407"/>
</dbReference>
<dbReference type="NCBIfam" id="TIGR00083">
    <property type="entry name" value="ribF"/>
    <property type="match status" value="1"/>
</dbReference>
<evidence type="ECO:0000259" key="16">
    <source>
        <dbReference type="SMART" id="SM00904"/>
    </source>
</evidence>
<comment type="catalytic activity">
    <reaction evidence="14 15">
        <text>FMN + ATP + H(+) = FAD + diphosphate</text>
        <dbReference type="Rhea" id="RHEA:17237"/>
        <dbReference type="ChEBI" id="CHEBI:15378"/>
        <dbReference type="ChEBI" id="CHEBI:30616"/>
        <dbReference type="ChEBI" id="CHEBI:33019"/>
        <dbReference type="ChEBI" id="CHEBI:57692"/>
        <dbReference type="ChEBI" id="CHEBI:58210"/>
        <dbReference type="EC" id="2.7.7.2"/>
    </reaction>
</comment>
<evidence type="ECO:0000256" key="15">
    <source>
        <dbReference type="PIRNR" id="PIRNR004491"/>
    </source>
</evidence>
<dbReference type="SMART" id="SM00904">
    <property type="entry name" value="Flavokinase"/>
    <property type="match status" value="1"/>
</dbReference>
<dbReference type="Pfam" id="PF06574">
    <property type="entry name" value="FAD_syn"/>
    <property type="match status" value="1"/>
</dbReference>
<keyword evidence="12" id="KW-0511">Multifunctional enzyme</keyword>
<evidence type="ECO:0000256" key="5">
    <source>
        <dbReference type="ARBA" id="ARBA00022643"/>
    </source>
</evidence>
<keyword evidence="7 15" id="KW-0548">Nucleotidyltransferase</keyword>
<dbReference type="PATRIC" id="fig|1216932.3.peg.1693"/>
<evidence type="ECO:0000256" key="4">
    <source>
        <dbReference type="ARBA" id="ARBA00022630"/>
    </source>
</evidence>
<keyword evidence="4 15" id="KW-0285">Flavoprotein</keyword>
<dbReference type="KEGG" id="clt:CM240_1699"/>
<evidence type="ECO:0000256" key="8">
    <source>
        <dbReference type="ARBA" id="ARBA00022741"/>
    </source>
</evidence>
<evidence type="ECO:0000256" key="11">
    <source>
        <dbReference type="ARBA" id="ARBA00022840"/>
    </source>
</evidence>
<comment type="pathway">
    <text evidence="2 15">Cofactor biosynthesis; FAD biosynthesis; FAD from FMN: step 1/1.</text>
</comment>
<dbReference type="EMBL" id="HG917868">
    <property type="protein sequence ID" value="CDM68857.1"/>
    <property type="molecule type" value="Genomic_DNA"/>
</dbReference>
<organism evidence="17 18">
    <name type="scientific">Clostridium bornimense</name>
    <dbReference type="NCBI Taxonomy" id="1216932"/>
    <lineage>
        <taxon>Bacteria</taxon>
        <taxon>Bacillati</taxon>
        <taxon>Bacillota</taxon>
        <taxon>Clostridia</taxon>
        <taxon>Eubacteriales</taxon>
        <taxon>Clostridiaceae</taxon>
        <taxon>Clostridium</taxon>
    </lineage>
</organism>
<evidence type="ECO:0000256" key="1">
    <source>
        <dbReference type="ARBA" id="ARBA00002121"/>
    </source>
</evidence>
<dbReference type="Gene3D" id="3.40.50.620">
    <property type="entry name" value="HUPs"/>
    <property type="match status" value="1"/>
</dbReference>
<dbReference type="PIRSF" id="PIRSF004491">
    <property type="entry name" value="FAD_Synth"/>
    <property type="match status" value="1"/>
</dbReference>
<dbReference type="OrthoDB" id="9803667at2"/>
<dbReference type="Gene3D" id="2.40.30.30">
    <property type="entry name" value="Riboflavin kinase-like"/>
    <property type="match status" value="1"/>
</dbReference>
<proteinExistence type="inferred from homology"/>
<keyword evidence="18" id="KW-1185">Reference proteome</keyword>
<dbReference type="GO" id="GO:0009231">
    <property type="term" value="P:riboflavin biosynthetic process"/>
    <property type="evidence" value="ECO:0007669"/>
    <property type="project" value="InterPro"/>
</dbReference>
<dbReference type="eggNOG" id="COG0196">
    <property type="taxonomic scope" value="Bacteria"/>
</dbReference>
<keyword evidence="6 15" id="KW-0808">Transferase</keyword>
<dbReference type="GO" id="GO:0009398">
    <property type="term" value="P:FMN biosynthetic process"/>
    <property type="evidence" value="ECO:0007669"/>
    <property type="project" value="UniProtKB-UniRule"/>
</dbReference>
<keyword evidence="9 15" id="KW-0418">Kinase</keyword>
<evidence type="ECO:0000256" key="3">
    <source>
        <dbReference type="ARBA" id="ARBA00005201"/>
    </source>
</evidence>
<comment type="similarity">
    <text evidence="15">Belongs to the ribF family.</text>
</comment>
<evidence type="ECO:0000256" key="2">
    <source>
        <dbReference type="ARBA" id="ARBA00004726"/>
    </source>
</evidence>
<accession>W6S3F6</accession>
<keyword evidence="5 15" id="KW-0288">FMN</keyword>
<sequence>MKVMYDNFYQYLREPTFIALGSFDGIHRGHKKIINTLKKLSNQYHVKSMVYTFKNHPRDIIKEKNDTKKIMTLESKISMLDELGIDIVNFATFDKDYMKILPEDFIKKLIEHYDMKGIVVGFNNRFGYKNIGDTNLLKQLGSKYGFEVIVVDGVTYNDEVISSTLIRNKLYNGEVEEIVNYLERPYSIEGVVVEGKKIGRTIGFPTANITINEEKIIPKGGVYYTKVKVCEKFYKGITNIGYNPTVNGNNLTVETHILDFDRDIYGEKITVYFFKRIRSEKKFNSIDELKERLKLDYKFAEKEVIY</sequence>